<dbReference type="KEGG" id="emp:EZMO1_2227"/>
<dbReference type="PANTHER" id="PTHR42976">
    <property type="entry name" value="BIFUNCTIONAL CHITINASE/LYSOZYME-RELATED"/>
    <property type="match status" value="1"/>
</dbReference>
<dbReference type="PATRIC" id="fig|570277.3.peg.2399"/>
<evidence type="ECO:0000256" key="1">
    <source>
        <dbReference type="SAM" id="SignalP"/>
    </source>
</evidence>
<dbReference type="GO" id="GO:0016787">
    <property type="term" value="F:hydrolase activity"/>
    <property type="evidence" value="ECO:0007669"/>
    <property type="project" value="UniProtKB-KW"/>
</dbReference>
<proteinExistence type="predicted"/>
<dbReference type="STRING" id="570277.EZMO1_2227"/>
<dbReference type="EMBL" id="CP013251">
    <property type="protein sequence ID" value="AMO56329.1"/>
    <property type="molecule type" value="Genomic_DNA"/>
</dbReference>
<keyword evidence="1" id="KW-0732">Signal</keyword>
<keyword evidence="2" id="KW-0378">Hydrolase</keyword>
<gene>
    <name evidence="2" type="ORF">EZMO1_2227</name>
</gene>
<feature type="chain" id="PRO_5007493224" evidence="1">
    <location>
        <begin position="24"/>
        <end position="359"/>
    </location>
</feature>
<feature type="signal peptide" evidence="1">
    <location>
        <begin position="1"/>
        <end position="23"/>
    </location>
</feature>
<reference evidence="2 3" key="1">
    <citation type="journal article" date="2016" name="Front. Microbiol.">
        <title>Genomic Insight into the Host-Endosymbiont Relationship of Endozoicomonas montiporae CL-33(T) with its Coral Host.</title>
        <authorList>
            <person name="Ding J.-Y."/>
            <person name="Shiu J.-H."/>
            <person name="Chen W.-M."/>
            <person name="Chiang Y.-R."/>
            <person name="Tang S.-L."/>
        </authorList>
    </citation>
    <scope>NUCLEOTIDE SEQUENCE [LARGE SCALE GENOMIC DNA]</scope>
    <source>
        <strain evidence="2 3">CL-33</strain>
    </source>
</reference>
<dbReference type="PANTHER" id="PTHR42976:SF1">
    <property type="entry name" value="GH18 DOMAIN-CONTAINING PROTEIN-RELATED"/>
    <property type="match status" value="1"/>
</dbReference>
<dbReference type="AlphaFoldDB" id="A0A142BC53"/>
<protein>
    <submittedName>
        <fullName evidence="2">Sugar hydrolase</fullName>
    </submittedName>
</protein>
<evidence type="ECO:0000313" key="2">
    <source>
        <dbReference type="EMBL" id="AMO56329.1"/>
    </source>
</evidence>
<evidence type="ECO:0000313" key="3">
    <source>
        <dbReference type="Proteomes" id="UP000071065"/>
    </source>
</evidence>
<dbReference type="InterPro" id="IPR052750">
    <property type="entry name" value="GH18_Chitinase"/>
</dbReference>
<name>A0A142BC53_9GAMM</name>
<sequence>MFRKSLLVMTATLLPLVSSMASAVDEHDHLALVKSDFEPFVDLNELTYQRKDLQLDKVFRDLGLGHLALAYVTSDPWEKGDQRCSPMWGGQLPYNVADFTSILNNEQLGQAGVIRVSFGGGEGSALADVCGNAEKLSEAYKKFADLGVSKFDFSFDQTIFVKKDVLETHISSIELLRDKGVELDIQYTFLLEEKGVSDAALGFIGMLIDQKVEVSRYNLLASKLKIKRETGTVGRNIQLAVEETVRKIHELYKQKKKDKSERDVYEQTVIAPMIGLTDAEGVVFKLADIDELIGFARANHVNSFSMWSLNRDRRCKGDTKEPEPYCSGVDQEDYAFSTRFNSYRHPQDGHGHQHDGSDL</sequence>
<dbReference type="Gene3D" id="3.20.20.80">
    <property type="entry name" value="Glycosidases"/>
    <property type="match status" value="1"/>
</dbReference>
<dbReference type="Proteomes" id="UP000071065">
    <property type="component" value="Chromosome"/>
</dbReference>
<organism evidence="2 3">
    <name type="scientific">Endozoicomonas montiporae CL-33</name>
    <dbReference type="NCBI Taxonomy" id="570277"/>
    <lineage>
        <taxon>Bacteria</taxon>
        <taxon>Pseudomonadati</taxon>
        <taxon>Pseudomonadota</taxon>
        <taxon>Gammaproteobacteria</taxon>
        <taxon>Oceanospirillales</taxon>
        <taxon>Endozoicomonadaceae</taxon>
        <taxon>Endozoicomonas</taxon>
    </lineage>
</organism>
<accession>A0A142BC53</accession>